<dbReference type="PANTHER" id="PTHR43649">
    <property type="entry name" value="ARABINOSE-BINDING PROTEIN-RELATED"/>
    <property type="match status" value="1"/>
</dbReference>
<proteinExistence type="predicted"/>
<evidence type="ECO:0000256" key="2">
    <source>
        <dbReference type="ARBA" id="ARBA00022729"/>
    </source>
</evidence>
<dbReference type="AlphaFoldDB" id="A0AA96LEC3"/>
<dbReference type="InterPro" id="IPR006059">
    <property type="entry name" value="SBP"/>
</dbReference>
<evidence type="ECO:0000256" key="1">
    <source>
        <dbReference type="ARBA" id="ARBA00022475"/>
    </source>
</evidence>
<evidence type="ECO:0000313" key="8">
    <source>
        <dbReference type="Proteomes" id="UP001305702"/>
    </source>
</evidence>
<dbReference type="InterPro" id="IPR050490">
    <property type="entry name" value="Bact_solute-bd_prot1"/>
</dbReference>
<dbReference type="Proteomes" id="UP001305702">
    <property type="component" value="Chromosome"/>
</dbReference>
<dbReference type="EMBL" id="CP130318">
    <property type="protein sequence ID" value="WNQ12232.1"/>
    <property type="molecule type" value="Genomic_DNA"/>
</dbReference>
<gene>
    <name evidence="7" type="ORF">MJA45_04055</name>
</gene>
<evidence type="ECO:0000313" key="7">
    <source>
        <dbReference type="EMBL" id="WNQ12232.1"/>
    </source>
</evidence>
<dbReference type="KEGG" id="paun:MJA45_04055"/>
<keyword evidence="5" id="KW-0449">Lipoprotein</keyword>
<evidence type="ECO:0000256" key="6">
    <source>
        <dbReference type="SAM" id="SignalP"/>
    </source>
</evidence>
<evidence type="ECO:0000256" key="4">
    <source>
        <dbReference type="ARBA" id="ARBA00023139"/>
    </source>
</evidence>
<evidence type="ECO:0000256" key="5">
    <source>
        <dbReference type="ARBA" id="ARBA00023288"/>
    </source>
</evidence>
<dbReference type="Pfam" id="PF01547">
    <property type="entry name" value="SBP_bac_1"/>
    <property type="match status" value="1"/>
</dbReference>
<keyword evidence="3" id="KW-0472">Membrane</keyword>
<organism evidence="7 8">
    <name type="scientific">Paenibacillus aurantius</name>
    <dbReference type="NCBI Taxonomy" id="2918900"/>
    <lineage>
        <taxon>Bacteria</taxon>
        <taxon>Bacillati</taxon>
        <taxon>Bacillota</taxon>
        <taxon>Bacilli</taxon>
        <taxon>Bacillales</taxon>
        <taxon>Paenibacillaceae</taxon>
        <taxon>Paenibacillus</taxon>
    </lineage>
</organism>
<reference evidence="7 8" key="1">
    <citation type="submission" date="2022-02" db="EMBL/GenBank/DDBJ databases">
        <title>Paenibacillus sp. MBLB1776 Whole Genome Shotgun Sequencing.</title>
        <authorList>
            <person name="Hwang C.Y."/>
            <person name="Cho E.-S."/>
            <person name="Seo M.-J."/>
        </authorList>
    </citation>
    <scope>NUCLEOTIDE SEQUENCE [LARGE SCALE GENOMIC DNA]</scope>
    <source>
        <strain evidence="7 8">MBLB1776</strain>
    </source>
</reference>
<feature type="signal peptide" evidence="6">
    <location>
        <begin position="1"/>
        <end position="24"/>
    </location>
</feature>
<accession>A0AA96LEC3</accession>
<dbReference type="SUPFAM" id="SSF53850">
    <property type="entry name" value="Periplasmic binding protein-like II"/>
    <property type="match status" value="1"/>
</dbReference>
<dbReference type="PROSITE" id="PS51257">
    <property type="entry name" value="PROKAR_LIPOPROTEIN"/>
    <property type="match status" value="1"/>
</dbReference>
<keyword evidence="8" id="KW-1185">Reference proteome</keyword>
<dbReference type="Gene3D" id="3.40.190.10">
    <property type="entry name" value="Periplasmic binding protein-like II"/>
    <property type="match status" value="2"/>
</dbReference>
<protein>
    <submittedName>
        <fullName evidence="7">Extracellular solute-binding protein</fullName>
    </submittedName>
</protein>
<evidence type="ECO:0000256" key="3">
    <source>
        <dbReference type="ARBA" id="ARBA00023136"/>
    </source>
</evidence>
<sequence length="515" mass="57405">MSKERNKGLSLLGLATAFVLVASACSNGKAGGSDTGTAGTGGAKQEAPLKVSIMTTYYTPEPPGPDNVIVKEFEKRTNTDLDITWVSSNNYRDKLSVTLASGDIPDLVLLDDPFNAQVRTMVAQGAFWDITDVRKDYPNLMKFPDATWNNQKQRDGKNYGVPRVRPVEGGSGFIIREDWLKKLNLPVPQTTEDLYTALKAFKEKNPDGLKPTEVVPFAGATASDHLNNFIHLQNVFTGTHWHWKAINNELVRVDLLPEVREFIVYMKRLYDEKLIPSDFAVLKGSQVSDMVKGGKAGVYENIVENSWEPTEILRKTNPDATFLPLVSLNGFASKDNGSFGMFAIPKKVSEEKMKKLIALLDYGASEEGSDLANYGFEGVHHTVENGIKVSTEQAKKDIVAQQALGQIFLKYDKYLRAWRAGIPNDLYERNKKIIDMREKISVPDPSTGLYSETNLKKGGELDKKIFDLKVKVIMGVKSLEDWDQFVKELKANPDLIKITEELNEAYKARNSKAKG</sequence>
<name>A0AA96LEC3_9BACL</name>
<feature type="chain" id="PRO_5041731222" evidence="6">
    <location>
        <begin position="25"/>
        <end position="515"/>
    </location>
</feature>
<keyword evidence="1" id="KW-1003">Cell membrane</keyword>
<keyword evidence="4" id="KW-0564">Palmitate</keyword>
<dbReference type="PANTHER" id="PTHR43649:SF33">
    <property type="entry name" value="POLYGALACTURONAN_RHAMNOGALACTURONAN-BINDING PROTEIN YTCQ"/>
    <property type="match status" value="1"/>
</dbReference>
<dbReference type="RefSeq" id="WP_315606010.1">
    <property type="nucleotide sequence ID" value="NZ_CP130318.1"/>
</dbReference>
<keyword evidence="2 6" id="KW-0732">Signal</keyword>